<dbReference type="EMBL" id="DVJJ01000159">
    <property type="protein sequence ID" value="HIS65750.1"/>
    <property type="molecule type" value="Genomic_DNA"/>
</dbReference>
<dbReference type="InterPro" id="IPR043129">
    <property type="entry name" value="ATPase_NBD"/>
</dbReference>
<dbReference type="PANTHER" id="PTHR11735:SF11">
    <property type="entry name" value="TRNA THREONYLCARBAMOYLADENOSINE BIOSYNTHESIS PROTEIN TSAB"/>
    <property type="match status" value="1"/>
</dbReference>
<gene>
    <name evidence="2" type="primary">tsaB</name>
    <name evidence="2" type="ORF">IAA83_10355</name>
</gene>
<name>A0A9D1FB66_9FIRM</name>
<reference evidence="2" key="2">
    <citation type="journal article" date="2021" name="PeerJ">
        <title>Extensive microbial diversity within the chicken gut microbiome revealed by metagenomics and culture.</title>
        <authorList>
            <person name="Gilroy R."/>
            <person name="Ravi A."/>
            <person name="Getino M."/>
            <person name="Pursley I."/>
            <person name="Horton D.L."/>
            <person name="Alikhan N.F."/>
            <person name="Baker D."/>
            <person name="Gharbi K."/>
            <person name="Hall N."/>
            <person name="Watson M."/>
            <person name="Adriaenssens E.M."/>
            <person name="Foster-Nyarko E."/>
            <person name="Jarju S."/>
            <person name="Secka A."/>
            <person name="Antonio M."/>
            <person name="Oren A."/>
            <person name="Chaudhuri R.R."/>
            <person name="La Ragione R."/>
            <person name="Hildebrand F."/>
            <person name="Pallen M.J."/>
        </authorList>
    </citation>
    <scope>NUCLEOTIDE SEQUENCE</scope>
    <source>
        <strain evidence="2">ChiBcec16-1751</strain>
    </source>
</reference>
<dbReference type="Gene3D" id="3.30.420.40">
    <property type="match status" value="2"/>
</dbReference>
<organism evidence="2 3">
    <name type="scientific">Candidatus Avoscillospira avistercoris</name>
    <dbReference type="NCBI Taxonomy" id="2840707"/>
    <lineage>
        <taxon>Bacteria</taxon>
        <taxon>Bacillati</taxon>
        <taxon>Bacillota</taxon>
        <taxon>Clostridia</taxon>
        <taxon>Eubacteriales</taxon>
        <taxon>Oscillospiraceae</taxon>
        <taxon>Oscillospiraceae incertae sedis</taxon>
        <taxon>Candidatus Avoscillospira</taxon>
    </lineage>
</organism>
<proteinExistence type="predicted"/>
<evidence type="ECO:0000259" key="1">
    <source>
        <dbReference type="Pfam" id="PF00814"/>
    </source>
</evidence>
<dbReference type="SUPFAM" id="SSF53067">
    <property type="entry name" value="Actin-like ATPase domain"/>
    <property type="match status" value="2"/>
</dbReference>
<accession>A0A9D1FB66</accession>
<dbReference type="CDD" id="cd24032">
    <property type="entry name" value="ASKHA_NBD_TsaB"/>
    <property type="match status" value="1"/>
</dbReference>
<dbReference type="NCBIfam" id="TIGR03725">
    <property type="entry name" value="T6A_YeaZ"/>
    <property type="match status" value="1"/>
</dbReference>
<comment type="caution">
    <text evidence="2">The sequence shown here is derived from an EMBL/GenBank/DDBJ whole genome shotgun (WGS) entry which is preliminary data.</text>
</comment>
<dbReference type="InterPro" id="IPR022496">
    <property type="entry name" value="T6A_TsaB"/>
</dbReference>
<feature type="domain" description="Gcp-like" evidence="1">
    <location>
        <begin position="32"/>
        <end position="225"/>
    </location>
</feature>
<evidence type="ECO:0000313" key="2">
    <source>
        <dbReference type="EMBL" id="HIS65750.1"/>
    </source>
</evidence>
<dbReference type="InterPro" id="IPR000905">
    <property type="entry name" value="Gcp-like_dom"/>
</dbReference>
<evidence type="ECO:0000313" key="3">
    <source>
        <dbReference type="Proteomes" id="UP000886741"/>
    </source>
</evidence>
<dbReference type="Proteomes" id="UP000886741">
    <property type="component" value="Unassembled WGS sequence"/>
</dbReference>
<dbReference type="PANTHER" id="PTHR11735">
    <property type="entry name" value="TRNA N6-ADENOSINE THREONYLCARBAMOYLTRANSFERASE"/>
    <property type="match status" value="1"/>
</dbReference>
<reference evidence="2" key="1">
    <citation type="submission" date="2020-10" db="EMBL/GenBank/DDBJ databases">
        <authorList>
            <person name="Gilroy R."/>
        </authorList>
    </citation>
    <scope>NUCLEOTIDE SEQUENCE</scope>
    <source>
        <strain evidence="2">ChiBcec16-1751</strain>
    </source>
</reference>
<dbReference type="GO" id="GO:0005829">
    <property type="term" value="C:cytosol"/>
    <property type="evidence" value="ECO:0007669"/>
    <property type="project" value="TreeGrafter"/>
</dbReference>
<dbReference type="GO" id="GO:0002949">
    <property type="term" value="P:tRNA threonylcarbamoyladenosine modification"/>
    <property type="evidence" value="ECO:0007669"/>
    <property type="project" value="InterPro"/>
</dbReference>
<dbReference type="AlphaFoldDB" id="A0A9D1FB66"/>
<dbReference type="Pfam" id="PF00814">
    <property type="entry name" value="TsaD"/>
    <property type="match status" value="1"/>
</dbReference>
<sequence>MRILAFETSAKAASVALLNDGVLLAEYYQNSGQTHSRTVMKMAEDLLCNCDLTVAQVDAVAVAAGPGSFTGVRIGVAAAKGFAWGRQLPCCGVSTLEAMAWSSGLADGVVVPAMDARRSQVYTAIFRMEQGVPQRLMEDSAISMEELCKKLQAVEGRKILVGDGAQLCYNTIGKQLPDLCLMPEHLRHQRASGVALAAQRRLEQGIACDGASMTPSYLRLSQAERERLERLQSTRGDQ</sequence>
<protein>
    <submittedName>
        <fullName evidence="2">tRNA (Adenosine(37)-N6)-threonylcarbamoyltransferase complex dimerization subunit type 1 TsaB</fullName>
    </submittedName>
</protein>